<evidence type="ECO:0000313" key="10">
    <source>
        <dbReference type="Proteomes" id="UP000241085"/>
    </source>
</evidence>
<evidence type="ECO:0000259" key="8">
    <source>
        <dbReference type="Pfam" id="PF01182"/>
    </source>
</evidence>
<dbReference type="InterPro" id="IPR039104">
    <property type="entry name" value="6PGL"/>
</dbReference>
<dbReference type="Proteomes" id="UP000241085">
    <property type="component" value="Unassembled WGS sequence"/>
</dbReference>
<dbReference type="CDD" id="cd01400">
    <property type="entry name" value="6PGL"/>
    <property type="match status" value="1"/>
</dbReference>
<dbReference type="AlphaFoldDB" id="A0A2T4UWP5"/>
<accession>A0A2T4UWP5</accession>
<comment type="catalytic activity">
    <reaction evidence="1 7">
        <text>6-phospho-D-glucono-1,5-lactone + H2O = 6-phospho-D-gluconate + H(+)</text>
        <dbReference type="Rhea" id="RHEA:12556"/>
        <dbReference type="ChEBI" id="CHEBI:15377"/>
        <dbReference type="ChEBI" id="CHEBI:15378"/>
        <dbReference type="ChEBI" id="CHEBI:57955"/>
        <dbReference type="ChEBI" id="CHEBI:58759"/>
        <dbReference type="EC" id="3.1.1.31"/>
    </reaction>
</comment>
<gene>
    <name evidence="7 9" type="primary">pgl</name>
    <name evidence="9" type="ORF">C1I63_14575</name>
</gene>
<dbReference type="Pfam" id="PF01182">
    <property type="entry name" value="Glucosamine_iso"/>
    <property type="match status" value="1"/>
</dbReference>
<dbReference type="GO" id="GO:0017057">
    <property type="term" value="F:6-phosphogluconolactonase activity"/>
    <property type="evidence" value="ECO:0007669"/>
    <property type="project" value="UniProtKB-UniRule"/>
</dbReference>
<comment type="function">
    <text evidence="2 7">Hydrolysis of 6-phosphogluconolactone to 6-phosphogluconate.</text>
</comment>
<comment type="caution">
    <text evidence="9">The sequence shown here is derived from an EMBL/GenBank/DDBJ whole genome shotgun (WGS) entry which is preliminary data.</text>
</comment>
<feature type="domain" description="Glucosamine/galactosamine-6-phosphate isomerase" evidence="8">
    <location>
        <begin position="12"/>
        <end position="231"/>
    </location>
</feature>
<dbReference type="EC" id="3.1.1.31" evidence="5 7"/>
<dbReference type="GO" id="GO:0005975">
    <property type="term" value="P:carbohydrate metabolic process"/>
    <property type="evidence" value="ECO:0007669"/>
    <property type="project" value="UniProtKB-UniRule"/>
</dbReference>
<dbReference type="SUPFAM" id="SSF100950">
    <property type="entry name" value="NagB/RpiA/CoA transferase-like"/>
    <property type="match status" value="1"/>
</dbReference>
<reference evidence="9 10" key="1">
    <citation type="submission" date="2018-03" db="EMBL/GenBank/DDBJ databases">
        <title>Bacteriophage NCPPB3778 and a type I-E CRISPR drive the evolution of the US Biological Select Agent, Rathayibacter toxicus.</title>
        <authorList>
            <person name="Davis E.W.II."/>
            <person name="Tabima J.F."/>
            <person name="Weisberg A.J."/>
            <person name="Dantas Lopes L."/>
            <person name="Wiseman M.S."/>
            <person name="Wiseman M.S."/>
            <person name="Pupko T."/>
            <person name="Belcher M.S."/>
            <person name="Sechler A.J."/>
            <person name="Tancos M.A."/>
            <person name="Schroeder B.K."/>
            <person name="Murray T.D."/>
            <person name="Luster D.G."/>
            <person name="Schneider W.L."/>
            <person name="Rogers E."/>
            <person name="Andreote F.D."/>
            <person name="Grunwald N.J."/>
            <person name="Putnam M.L."/>
            <person name="Chang J.H."/>
        </authorList>
    </citation>
    <scope>NUCLEOTIDE SEQUENCE [LARGE SCALE GENOMIC DNA]</scope>
    <source>
        <strain evidence="9 10">DSM 15933</strain>
    </source>
</reference>
<protein>
    <recommendedName>
        <fullName evidence="6 7">6-phosphogluconolactonase</fullName>
        <shortName evidence="7">6PGL</shortName>
        <ecNumber evidence="5 7">3.1.1.31</ecNumber>
    </recommendedName>
</protein>
<dbReference type="Gene3D" id="3.40.50.1360">
    <property type="match status" value="1"/>
</dbReference>
<dbReference type="NCBIfam" id="TIGR01198">
    <property type="entry name" value="pgl"/>
    <property type="match status" value="1"/>
</dbReference>
<dbReference type="RefSeq" id="WP_107575245.1">
    <property type="nucleotide sequence ID" value="NZ_PZPL01000001.1"/>
</dbReference>
<dbReference type="EMBL" id="PZPL01000001">
    <property type="protein sequence ID" value="PTL73945.1"/>
    <property type="molecule type" value="Genomic_DNA"/>
</dbReference>
<evidence type="ECO:0000256" key="6">
    <source>
        <dbReference type="ARBA" id="ARBA00020337"/>
    </source>
</evidence>
<proteinExistence type="inferred from homology"/>
<sequence length="255" mass="27424">MTTERRVLVHRDKQTLAGSVAARFITKTIDILDDLGAANVILTGGTMGAATLAEIATSSASGNVDWSRVHFWWGDERWVPRGHEDRNDVQAGDLFTRLDVPAENVHAFPASDDGIDLDAAATLYDAQLRAHATEGRDYPRFDITFLGVGPDGHIASLFPERSAIRSTEAGVLPVRNSPKPPPERLTLTLPLINQSDRIWMVLAGADKASALGLALAGANTNEVPVAGAFGRKRTVFFVDQEAAAEVPESLIAPSY</sequence>
<dbReference type="PANTHER" id="PTHR11054">
    <property type="entry name" value="6-PHOSPHOGLUCONOLACTONASE"/>
    <property type="match status" value="1"/>
</dbReference>
<evidence type="ECO:0000313" key="9">
    <source>
        <dbReference type="EMBL" id="PTL73945.1"/>
    </source>
</evidence>
<keyword evidence="10" id="KW-1185">Reference proteome</keyword>
<evidence type="ECO:0000256" key="2">
    <source>
        <dbReference type="ARBA" id="ARBA00002681"/>
    </source>
</evidence>
<organism evidence="9 10">
    <name type="scientific">Rathayibacter caricis DSM 15933</name>
    <dbReference type="NCBI Taxonomy" id="1328867"/>
    <lineage>
        <taxon>Bacteria</taxon>
        <taxon>Bacillati</taxon>
        <taxon>Actinomycetota</taxon>
        <taxon>Actinomycetes</taxon>
        <taxon>Micrococcales</taxon>
        <taxon>Microbacteriaceae</taxon>
        <taxon>Rathayibacter</taxon>
    </lineage>
</organism>
<comment type="similarity">
    <text evidence="4 7">Belongs to the glucosamine/galactosamine-6-phosphate isomerase family. 6-phosphogluconolactonase subfamily.</text>
</comment>
<dbReference type="InterPro" id="IPR006148">
    <property type="entry name" value="Glc/Gal-6P_isomerase"/>
</dbReference>
<dbReference type="InterPro" id="IPR037171">
    <property type="entry name" value="NagB/RpiA_transferase-like"/>
</dbReference>
<name>A0A2T4UWP5_9MICO</name>
<evidence type="ECO:0000256" key="1">
    <source>
        <dbReference type="ARBA" id="ARBA00000832"/>
    </source>
</evidence>
<dbReference type="PANTHER" id="PTHR11054:SF0">
    <property type="entry name" value="6-PHOSPHOGLUCONOLACTONASE"/>
    <property type="match status" value="1"/>
</dbReference>
<evidence type="ECO:0000256" key="5">
    <source>
        <dbReference type="ARBA" id="ARBA00013198"/>
    </source>
</evidence>
<evidence type="ECO:0000256" key="4">
    <source>
        <dbReference type="ARBA" id="ARBA00010662"/>
    </source>
</evidence>
<keyword evidence="7" id="KW-0378">Hydrolase</keyword>
<evidence type="ECO:0000256" key="3">
    <source>
        <dbReference type="ARBA" id="ARBA00004961"/>
    </source>
</evidence>
<dbReference type="UniPathway" id="UPA00115">
    <property type="reaction ID" value="UER00409"/>
</dbReference>
<comment type="pathway">
    <text evidence="3 7">Carbohydrate degradation; pentose phosphate pathway; D-ribulose 5-phosphate from D-glucose 6-phosphate (oxidative stage): step 2/3.</text>
</comment>
<evidence type="ECO:0000256" key="7">
    <source>
        <dbReference type="RuleBase" id="RU365095"/>
    </source>
</evidence>
<dbReference type="GO" id="GO:0006098">
    <property type="term" value="P:pentose-phosphate shunt"/>
    <property type="evidence" value="ECO:0007669"/>
    <property type="project" value="UniProtKB-UniPathway"/>
</dbReference>
<dbReference type="InterPro" id="IPR005900">
    <property type="entry name" value="6-phosphogluconolactonase_DevB"/>
</dbReference>